<dbReference type="RefSeq" id="XP_062781691.1">
    <property type="nucleotide sequence ID" value="XM_062925640.1"/>
</dbReference>
<keyword evidence="2" id="KW-1185">Reference proteome</keyword>
<name>A0AAX4IMK3_9PEZI</name>
<protein>
    <submittedName>
        <fullName evidence="1">Uncharacterized protein</fullName>
    </submittedName>
</protein>
<proteinExistence type="predicted"/>
<evidence type="ECO:0000313" key="1">
    <source>
        <dbReference type="EMBL" id="WQF84467.1"/>
    </source>
</evidence>
<dbReference type="AlphaFoldDB" id="A0AAX4IMK3"/>
<accession>A0AAX4IMK3</accession>
<dbReference type="KEGG" id="cdet:87945984"/>
<organism evidence="1 2">
    <name type="scientific">Colletotrichum destructivum</name>
    <dbReference type="NCBI Taxonomy" id="34406"/>
    <lineage>
        <taxon>Eukaryota</taxon>
        <taxon>Fungi</taxon>
        <taxon>Dikarya</taxon>
        <taxon>Ascomycota</taxon>
        <taxon>Pezizomycotina</taxon>
        <taxon>Sordariomycetes</taxon>
        <taxon>Hypocreomycetidae</taxon>
        <taxon>Glomerellales</taxon>
        <taxon>Glomerellaceae</taxon>
        <taxon>Colletotrichum</taxon>
        <taxon>Colletotrichum destructivum species complex</taxon>
    </lineage>
</organism>
<dbReference type="EMBL" id="CP137310">
    <property type="protein sequence ID" value="WQF84467.1"/>
    <property type="molecule type" value="Genomic_DNA"/>
</dbReference>
<evidence type="ECO:0000313" key="2">
    <source>
        <dbReference type="Proteomes" id="UP001322277"/>
    </source>
</evidence>
<dbReference type="Proteomes" id="UP001322277">
    <property type="component" value="Chromosome 6"/>
</dbReference>
<dbReference type="GeneID" id="87945984"/>
<reference evidence="2" key="1">
    <citation type="journal article" date="2023" name="bioRxiv">
        <title>Complete genome of the Medicago anthracnose fungus, Colletotrichum destructivum, reveals a mini-chromosome-like region within a core chromosome.</title>
        <authorList>
            <person name="Lapalu N."/>
            <person name="Simon A."/>
            <person name="Lu A."/>
            <person name="Plaumann P.-L."/>
            <person name="Amselem J."/>
            <person name="Pigne S."/>
            <person name="Auger A."/>
            <person name="Koch C."/>
            <person name="Dallery J.-F."/>
            <person name="O'Connell R.J."/>
        </authorList>
    </citation>
    <scope>NUCLEOTIDE SEQUENCE [LARGE SCALE GENOMIC DNA]</scope>
    <source>
        <strain evidence="2">CBS 520.97</strain>
    </source>
</reference>
<gene>
    <name evidence="1" type="ORF">CDEST_09481</name>
</gene>
<sequence>MIKVLPGRIQCLAAGESSTAVCGWENKCVAIGTNGLPTPSTNVCSAGRKFVTYAKDSPVVGACKGDEKVNSWVPYCCDQDVDMSSFKWSGVAGTAGDGSDKCNDAKICLLGKTSIATSYLGAGKDYVKRTFCADPNALRRTIKTLPVPLENIFPHPGPDKDEQKWQVELEPTMGSAGPTPEESTNADKNSFGWYIMSGPRAELASLDKRDGSHWELFDCEPSANHEGRQTVRAMCTDSSYMSNCGVIHEGRGVVGTVIEMPAGCGPGKHAMAVSLEPSRNQSLPRRLEKRADELADSPIFDLTKYELVRHTVNEQSRWNIHDESVSCNIKGVDTTGYFTAWADLNVNIQCFSLNFQTPSNRSSVKERARLFQN</sequence>